<name>A0A0W0Z9J2_LEGSP</name>
<feature type="domain" description="Phosphodiester glycosidase" evidence="1">
    <location>
        <begin position="97"/>
        <end position="256"/>
    </location>
</feature>
<sequence length="260" mass="29219">MLKQTIAPLKWLKKAWKSIFTLLMLILVLNFAVAADNWRELSPGIEYLGLSKGYLAPWSHVHAFRISLKKNRFSLVMAHDLEQDYASVDEYAQFSHALIAINGGFFDDRFHSLGLRIKNNRQLSPFKPISWWGIFYIKDGKAYLASAREFQRNPQINFAIQSGPRLLVDGRIPPLKAGRAERTALGITKDGDIVILVTDHAAMSTTELAQLMKAPPLNCVDALNLDGGNSTQLYAQFNNFHLNVHGLSKVSDAIIVQEKQ</sequence>
<dbReference type="PATRIC" id="fig|452.5.peg.528"/>
<dbReference type="Proteomes" id="UP000054877">
    <property type="component" value="Unassembled WGS sequence"/>
</dbReference>
<dbReference type="PANTHER" id="PTHR40446">
    <property type="entry name" value="N-ACETYLGLUCOSAMINE-1-PHOSPHODIESTER ALPHA-N-ACETYLGLUCOSAMINIDASE"/>
    <property type="match status" value="1"/>
</dbReference>
<evidence type="ECO:0000259" key="1">
    <source>
        <dbReference type="Pfam" id="PF09992"/>
    </source>
</evidence>
<keyword evidence="3" id="KW-1185">Reference proteome</keyword>
<proteinExistence type="predicted"/>
<evidence type="ECO:0000313" key="3">
    <source>
        <dbReference type="Proteomes" id="UP000054877"/>
    </source>
</evidence>
<organism evidence="2 3">
    <name type="scientific">Legionella spiritensis</name>
    <dbReference type="NCBI Taxonomy" id="452"/>
    <lineage>
        <taxon>Bacteria</taxon>
        <taxon>Pseudomonadati</taxon>
        <taxon>Pseudomonadota</taxon>
        <taxon>Gammaproteobacteria</taxon>
        <taxon>Legionellales</taxon>
        <taxon>Legionellaceae</taxon>
        <taxon>Legionella</taxon>
    </lineage>
</organism>
<dbReference type="STRING" id="452.Lspi_0479"/>
<protein>
    <recommendedName>
        <fullName evidence="1">Phosphodiester glycosidase domain-containing protein</fullName>
    </recommendedName>
</protein>
<gene>
    <name evidence="2" type="ORF">Lspi_0479</name>
</gene>
<dbReference type="Pfam" id="PF09992">
    <property type="entry name" value="NAGPA"/>
    <property type="match status" value="1"/>
</dbReference>
<dbReference type="EMBL" id="LNYX01000005">
    <property type="protein sequence ID" value="KTD65767.1"/>
    <property type="molecule type" value="Genomic_DNA"/>
</dbReference>
<reference evidence="2 3" key="1">
    <citation type="submission" date="2015-11" db="EMBL/GenBank/DDBJ databases">
        <title>Genomic analysis of 38 Legionella species identifies large and diverse effector repertoires.</title>
        <authorList>
            <person name="Burstein D."/>
            <person name="Amaro F."/>
            <person name="Zusman T."/>
            <person name="Lifshitz Z."/>
            <person name="Cohen O."/>
            <person name="Gilbert J.A."/>
            <person name="Pupko T."/>
            <person name="Shuman H.A."/>
            <person name="Segal G."/>
        </authorList>
    </citation>
    <scope>NUCLEOTIDE SEQUENCE [LARGE SCALE GENOMIC DNA]</scope>
    <source>
        <strain evidence="2 3">Mt.St.Helens-9</strain>
    </source>
</reference>
<dbReference type="InterPro" id="IPR018711">
    <property type="entry name" value="NAGPA"/>
</dbReference>
<accession>A0A0W0Z9J2</accession>
<dbReference type="AlphaFoldDB" id="A0A0W0Z9J2"/>
<dbReference type="PANTHER" id="PTHR40446:SF2">
    <property type="entry name" value="N-ACETYLGLUCOSAMINE-1-PHOSPHODIESTER ALPHA-N-ACETYLGLUCOSAMINIDASE"/>
    <property type="match status" value="1"/>
</dbReference>
<evidence type="ECO:0000313" key="2">
    <source>
        <dbReference type="EMBL" id="KTD65767.1"/>
    </source>
</evidence>
<comment type="caution">
    <text evidence="2">The sequence shown here is derived from an EMBL/GenBank/DDBJ whole genome shotgun (WGS) entry which is preliminary data.</text>
</comment>